<protein>
    <submittedName>
        <fullName evidence="5">Short-chain dehydrogenase/reductase</fullName>
    </submittedName>
</protein>
<evidence type="ECO:0000313" key="5">
    <source>
        <dbReference type="EMBL" id="GCE21396.1"/>
    </source>
</evidence>
<dbReference type="EMBL" id="BIFS01000001">
    <property type="protein sequence ID" value="GCE21396.1"/>
    <property type="molecule type" value="Genomic_DNA"/>
</dbReference>
<evidence type="ECO:0000256" key="2">
    <source>
        <dbReference type="ARBA" id="ARBA00023002"/>
    </source>
</evidence>
<dbReference type="Gene3D" id="3.40.50.720">
    <property type="entry name" value="NAD(P)-binding Rossmann-like Domain"/>
    <property type="match status" value="1"/>
</dbReference>
<dbReference type="GO" id="GO:0016491">
    <property type="term" value="F:oxidoreductase activity"/>
    <property type="evidence" value="ECO:0007669"/>
    <property type="project" value="UniProtKB-KW"/>
</dbReference>
<dbReference type="NCBIfam" id="NF006119">
    <property type="entry name" value="PRK08264.1-5"/>
    <property type="match status" value="1"/>
</dbReference>
<dbReference type="PRINTS" id="PR00081">
    <property type="entry name" value="GDHRDH"/>
</dbReference>
<comment type="caution">
    <text evidence="5">The sequence shown here is derived from an EMBL/GenBank/DDBJ whole genome shotgun (WGS) entry which is preliminary data.</text>
</comment>
<keyword evidence="6" id="KW-1185">Reference proteome</keyword>
<dbReference type="PANTHER" id="PTHR44169">
    <property type="entry name" value="NADPH-DEPENDENT 1-ACYLDIHYDROXYACETONE PHOSPHATE REDUCTASE"/>
    <property type="match status" value="1"/>
</dbReference>
<accession>A0A402AQK1</accession>
<dbReference type="RefSeq" id="WP_126553034.1">
    <property type="nucleotide sequence ID" value="NZ_BIFS01000001.1"/>
</dbReference>
<gene>
    <name evidence="5" type="ORF">KDK_51960</name>
</gene>
<dbReference type="PANTHER" id="PTHR44169:SF6">
    <property type="entry name" value="NADPH-DEPENDENT 1-ACYLDIHYDROXYACETONE PHOSPHATE REDUCTASE"/>
    <property type="match status" value="1"/>
</dbReference>
<evidence type="ECO:0000256" key="3">
    <source>
        <dbReference type="RuleBase" id="RU000363"/>
    </source>
</evidence>
<dbReference type="InterPro" id="IPR002347">
    <property type="entry name" value="SDR_fam"/>
</dbReference>
<feature type="region of interest" description="Disordered" evidence="4">
    <location>
        <begin position="221"/>
        <end position="242"/>
    </location>
</feature>
<dbReference type="AlphaFoldDB" id="A0A402AQK1"/>
<evidence type="ECO:0000256" key="1">
    <source>
        <dbReference type="ARBA" id="ARBA00006484"/>
    </source>
</evidence>
<dbReference type="OrthoDB" id="9803111at2"/>
<dbReference type="SUPFAM" id="SSF51735">
    <property type="entry name" value="NAD(P)-binding Rossmann-fold domains"/>
    <property type="match status" value="1"/>
</dbReference>
<dbReference type="InterPro" id="IPR036291">
    <property type="entry name" value="NAD(P)-bd_dom_sf"/>
</dbReference>
<dbReference type="PRINTS" id="PR00080">
    <property type="entry name" value="SDRFAMILY"/>
</dbReference>
<evidence type="ECO:0000313" key="6">
    <source>
        <dbReference type="Proteomes" id="UP000287188"/>
    </source>
</evidence>
<name>A0A402AQK1_9CHLR</name>
<comment type="similarity">
    <text evidence="1 3">Belongs to the short-chain dehydrogenases/reductases (SDR) family.</text>
</comment>
<reference evidence="6" key="1">
    <citation type="submission" date="2018-12" db="EMBL/GenBank/DDBJ databases">
        <title>Tengunoibacter tsumagoiensis gen. nov., sp. nov., Dictyobacter kobayashii sp. nov., D. alpinus sp. nov., and D. joshuensis sp. nov. and description of Dictyobacteraceae fam. nov. within the order Ktedonobacterales isolated from Tengu-no-mugimeshi.</title>
        <authorList>
            <person name="Wang C.M."/>
            <person name="Zheng Y."/>
            <person name="Sakai Y."/>
            <person name="Toyoda A."/>
            <person name="Minakuchi Y."/>
            <person name="Abe K."/>
            <person name="Yokota A."/>
            <person name="Yabe S."/>
        </authorList>
    </citation>
    <scope>NUCLEOTIDE SEQUENCE [LARGE SCALE GENOMIC DNA]</scope>
    <source>
        <strain evidence="6">Uno11</strain>
    </source>
</reference>
<evidence type="ECO:0000256" key="4">
    <source>
        <dbReference type="SAM" id="MobiDB-lite"/>
    </source>
</evidence>
<proteinExistence type="inferred from homology"/>
<dbReference type="Proteomes" id="UP000287188">
    <property type="component" value="Unassembled WGS sequence"/>
</dbReference>
<dbReference type="Pfam" id="PF00106">
    <property type="entry name" value="adh_short"/>
    <property type="match status" value="1"/>
</dbReference>
<sequence length="242" mass="25831">MDIKGSIALVTGGNRGLGKTLVQALLDGGAKKVYVGARHLIETADPRLKPLKLDITDPQDISAAAKACQDVSILINNAGIWRNSPLIGASSMDDARDEIETNYLGTLAMSRAFAPILKKNGGGALVNVLSVVSWFTNPTAGSYSVSKAAEWSMTNGIRMELRAQGTLVIGVHASYIDTEMASSVNAPKVRPEDVAAATMKGIIAGDEEVLADQRSRDIKAALATDPQSLNREMQRAWDKQQR</sequence>
<organism evidence="5 6">
    <name type="scientific">Dictyobacter kobayashii</name>
    <dbReference type="NCBI Taxonomy" id="2014872"/>
    <lineage>
        <taxon>Bacteria</taxon>
        <taxon>Bacillati</taxon>
        <taxon>Chloroflexota</taxon>
        <taxon>Ktedonobacteria</taxon>
        <taxon>Ktedonobacterales</taxon>
        <taxon>Dictyobacteraceae</taxon>
        <taxon>Dictyobacter</taxon>
    </lineage>
</organism>
<keyword evidence="2" id="KW-0560">Oxidoreductase</keyword>
<feature type="compositionally biased region" description="Basic and acidic residues" evidence="4">
    <location>
        <begin position="232"/>
        <end position="242"/>
    </location>
</feature>